<proteinExistence type="predicted"/>
<dbReference type="InterPro" id="IPR028208">
    <property type="entry name" value="Effector_pro_NleD-like"/>
</dbReference>
<feature type="region of interest" description="Disordered" evidence="1">
    <location>
        <begin position="186"/>
        <end position="214"/>
    </location>
</feature>
<dbReference type="PATRIC" id="fig|86840.3.peg.4542"/>
<accession>A0A0N8QWH5</accession>
<protein>
    <submittedName>
        <fullName evidence="2">Lytic transglycosylase</fullName>
    </submittedName>
</protein>
<sequence>MPRINPTSFTGIYIETTGNPNRSDYYKETTSALDELNRGHAGRTVIRNIEAACEMDPQKRVVISKTDQGSEANMPGHWTGCARPTRDPFVPFVAGRGESVAVRYNSRFGIRFDDQSVNGQPDPSLAYVFLGHELIHASRTLQGTQYRVSRGRPDVDEDSGAAEEEIRTVGIGQYEDEYPSENAIRREHGLAPRTSYSGNTGTNLREPPERNSQYTEARLRSLNARRWSDM</sequence>
<dbReference type="EMBL" id="LJPX01000414">
    <property type="protein sequence ID" value="KPW70006.1"/>
    <property type="molecule type" value="Genomic_DNA"/>
</dbReference>
<name>A0A0N8QWH5_PSECA</name>
<dbReference type="AlphaFoldDB" id="A0A0N8QWH5"/>
<evidence type="ECO:0000313" key="3">
    <source>
        <dbReference type="Proteomes" id="UP000050564"/>
    </source>
</evidence>
<organism evidence="2 3">
    <name type="scientific">Pseudomonas cannabina</name>
    <dbReference type="NCBI Taxonomy" id="86840"/>
    <lineage>
        <taxon>Bacteria</taxon>
        <taxon>Pseudomonadati</taxon>
        <taxon>Pseudomonadota</taxon>
        <taxon>Gammaproteobacteria</taxon>
        <taxon>Pseudomonadales</taxon>
        <taxon>Pseudomonadaceae</taxon>
        <taxon>Pseudomonas</taxon>
    </lineage>
</organism>
<evidence type="ECO:0000256" key="1">
    <source>
        <dbReference type="SAM" id="MobiDB-lite"/>
    </source>
</evidence>
<comment type="caution">
    <text evidence="2">The sequence shown here is derived from an EMBL/GenBank/DDBJ whole genome shotgun (WGS) entry which is preliminary data.</text>
</comment>
<dbReference type="RefSeq" id="WP_074801946.1">
    <property type="nucleotide sequence ID" value="NZ_FNKU01000006.1"/>
</dbReference>
<reference evidence="2 3" key="1">
    <citation type="submission" date="2015-09" db="EMBL/GenBank/DDBJ databases">
        <title>Genome announcement of multiple Pseudomonas syringae strains.</title>
        <authorList>
            <person name="Thakur S."/>
            <person name="Wang P.W."/>
            <person name="Gong Y."/>
            <person name="Weir B.S."/>
            <person name="Guttman D.S."/>
        </authorList>
    </citation>
    <scope>NUCLEOTIDE SEQUENCE [LARGE SCALE GENOMIC DNA]</scope>
    <source>
        <strain evidence="2 3">ICMP2823</strain>
    </source>
</reference>
<dbReference type="Pfam" id="PF14891">
    <property type="entry name" value="Peptidase_M91"/>
    <property type="match status" value="1"/>
</dbReference>
<dbReference type="Proteomes" id="UP000050564">
    <property type="component" value="Unassembled WGS sequence"/>
</dbReference>
<feature type="compositionally biased region" description="Polar residues" evidence="1">
    <location>
        <begin position="194"/>
        <end position="203"/>
    </location>
</feature>
<evidence type="ECO:0000313" key="2">
    <source>
        <dbReference type="EMBL" id="KPW70006.1"/>
    </source>
</evidence>
<gene>
    <name evidence="2" type="ORF">ALO81_200227</name>
</gene>